<evidence type="ECO:0000313" key="2">
    <source>
        <dbReference type="EMBL" id="WMV14234.1"/>
    </source>
</evidence>
<keyword evidence="3" id="KW-1185">Reference proteome</keyword>
<dbReference type="EMBL" id="CP133613">
    <property type="protein sequence ID" value="WMV14234.1"/>
    <property type="molecule type" value="Genomic_DNA"/>
</dbReference>
<protein>
    <recommendedName>
        <fullName evidence="4">Gag-pol polyprotein</fullName>
    </recommendedName>
</protein>
<sequence>MTQENREIVAHVNPNMGMVVTRIRDFTRMNPPEFHGSKVDEDPPAFIGEEKFNGAFLDHLFPLEMGEAKVLEFSNPRQGSMSVKEYSLKFTQLANDTLTMVVDSRKKFSGQGTSNAPTSNFNKNIMSNPKPQGGGCNGSSISICQRCGKSHSRKCLAGSTGCFGCVKNGHKVKDYPLKASKGKDTRQAQPSGFGSGAPYQNKLYALQTR</sequence>
<organism evidence="2 3">
    <name type="scientific">Solanum verrucosum</name>
    <dbReference type="NCBI Taxonomy" id="315347"/>
    <lineage>
        <taxon>Eukaryota</taxon>
        <taxon>Viridiplantae</taxon>
        <taxon>Streptophyta</taxon>
        <taxon>Embryophyta</taxon>
        <taxon>Tracheophyta</taxon>
        <taxon>Spermatophyta</taxon>
        <taxon>Magnoliopsida</taxon>
        <taxon>eudicotyledons</taxon>
        <taxon>Gunneridae</taxon>
        <taxon>Pentapetalae</taxon>
        <taxon>asterids</taxon>
        <taxon>lamiids</taxon>
        <taxon>Solanales</taxon>
        <taxon>Solanaceae</taxon>
        <taxon>Solanoideae</taxon>
        <taxon>Solaneae</taxon>
        <taxon>Solanum</taxon>
    </lineage>
</organism>
<feature type="region of interest" description="Disordered" evidence="1">
    <location>
        <begin position="108"/>
        <end position="133"/>
    </location>
</feature>
<gene>
    <name evidence="2" type="ORF">MTR67_007619</name>
</gene>
<reference evidence="2" key="1">
    <citation type="submission" date="2023-08" db="EMBL/GenBank/DDBJ databases">
        <title>A de novo genome assembly of Solanum verrucosum Schlechtendal, a Mexican diploid species geographically isolated from the other diploid A-genome species in potato relatives.</title>
        <authorList>
            <person name="Hosaka K."/>
        </authorList>
    </citation>
    <scope>NUCLEOTIDE SEQUENCE</scope>
    <source>
        <tissue evidence="2">Young leaves</tissue>
    </source>
</reference>
<feature type="region of interest" description="Disordered" evidence="1">
    <location>
        <begin position="176"/>
        <end position="200"/>
    </location>
</feature>
<dbReference type="AlphaFoldDB" id="A0AAF0PZZ3"/>
<evidence type="ECO:0000313" key="3">
    <source>
        <dbReference type="Proteomes" id="UP001234989"/>
    </source>
</evidence>
<proteinExistence type="predicted"/>
<dbReference type="Proteomes" id="UP001234989">
    <property type="component" value="Chromosome 2"/>
</dbReference>
<feature type="compositionally biased region" description="Polar residues" evidence="1">
    <location>
        <begin position="110"/>
        <end position="130"/>
    </location>
</feature>
<accession>A0AAF0PZZ3</accession>
<evidence type="ECO:0000256" key="1">
    <source>
        <dbReference type="SAM" id="MobiDB-lite"/>
    </source>
</evidence>
<feature type="compositionally biased region" description="Basic and acidic residues" evidence="1">
    <location>
        <begin position="176"/>
        <end position="186"/>
    </location>
</feature>
<name>A0AAF0PZZ3_SOLVR</name>
<evidence type="ECO:0008006" key="4">
    <source>
        <dbReference type="Google" id="ProtNLM"/>
    </source>
</evidence>